<proteinExistence type="inferred from homology"/>
<dbReference type="InterPro" id="IPR050388">
    <property type="entry name" value="ABC_Ni/Peptide_Import"/>
</dbReference>
<dbReference type="InterPro" id="IPR017871">
    <property type="entry name" value="ABC_transporter-like_CS"/>
</dbReference>
<organism evidence="9 10">
    <name type="scientific">Streptomyces heilongjiangensis</name>
    <dbReference type="NCBI Taxonomy" id="945052"/>
    <lineage>
        <taxon>Bacteria</taxon>
        <taxon>Bacillati</taxon>
        <taxon>Actinomycetota</taxon>
        <taxon>Actinomycetes</taxon>
        <taxon>Kitasatosporales</taxon>
        <taxon>Streptomycetaceae</taxon>
        <taxon>Streptomyces</taxon>
    </lineage>
</organism>
<dbReference type="Gene3D" id="3.40.50.300">
    <property type="entry name" value="P-loop containing nucleotide triphosphate hydrolases"/>
    <property type="match status" value="1"/>
</dbReference>
<evidence type="ECO:0000256" key="1">
    <source>
        <dbReference type="ARBA" id="ARBA00004202"/>
    </source>
</evidence>
<dbReference type="InterPro" id="IPR027417">
    <property type="entry name" value="P-loop_NTPase"/>
</dbReference>
<dbReference type="GO" id="GO:0005524">
    <property type="term" value="F:ATP binding"/>
    <property type="evidence" value="ECO:0007669"/>
    <property type="project" value="UniProtKB-KW"/>
</dbReference>
<accession>A0ABW1BCT6</accession>
<keyword evidence="10" id="KW-1185">Reference proteome</keyword>
<dbReference type="SUPFAM" id="SSF52540">
    <property type="entry name" value="P-loop containing nucleoside triphosphate hydrolases"/>
    <property type="match status" value="1"/>
</dbReference>
<evidence type="ECO:0000256" key="6">
    <source>
        <dbReference type="ARBA" id="ARBA00022840"/>
    </source>
</evidence>
<comment type="similarity">
    <text evidence="2">Belongs to the ABC transporter superfamily.</text>
</comment>
<dbReference type="PANTHER" id="PTHR43297">
    <property type="entry name" value="OLIGOPEPTIDE TRANSPORT ATP-BINDING PROTEIN APPD"/>
    <property type="match status" value="1"/>
</dbReference>
<dbReference type="RefSeq" id="WP_272170629.1">
    <property type="nucleotide sequence ID" value="NZ_JAQOSL010000020.1"/>
</dbReference>
<evidence type="ECO:0000256" key="3">
    <source>
        <dbReference type="ARBA" id="ARBA00022448"/>
    </source>
</evidence>
<dbReference type="Pfam" id="PF00005">
    <property type="entry name" value="ABC_tran"/>
    <property type="match status" value="1"/>
</dbReference>
<protein>
    <submittedName>
        <fullName evidence="9">ABC transporter ATP-binding protein</fullName>
    </submittedName>
</protein>
<feature type="domain" description="ABC transporter" evidence="8">
    <location>
        <begin position="27"/>
        <end position="279"/>
    </location>
</feature>
<evidence type="ECO:0000256" key="4">
    <source>
        <dbReference type="ARBA" id="ARBA00022475"/>
    </source>
</evidence>
<sequence length="364" mass="40267">MTELSKTGAAVGEPVRSGAAPDAFLEVRDLKVHFPTDDGLVKSVDGLSFQLEKGKTLGIVGESGSGKSVTSLAIMGLHRLGARGKNVRMSGEIWLDGKELVSASPDEVRRLRGREMAMIFQDPLSAMHPYYTVGSQIVEAYRVHNDVDKKTARRRAVELLDRVGIPEPDKRVNSYPHEFSGGMRQRAMIAMALVNNPELLIADEPTTALDVTVQAQILDLIRDLQKEFGSAVIIITHDLGVVAEIADDILVMYGGRCVERGPVDDIFYQPQHPYTWGLLGSMPRIDREQTDRLIPVKGQPPSLINVPSGCAFNPRCPYADVPKDNVTRTERPELREVGGRHFTACHLSQEDRTRIWNEEIAPKL</sequence>
<evidence type="ECO:0000259" key="8">
    <source>
        <dbReference type="PROSITE" id="PS50893"/>
    </source>
</evidence>
<dbReference type="PANTHER" id="PTHR43297:SF2">
    <property type="entry name" value="DIPEPTIDE TRANSPORT ATP-BINDING PROTEIN DPPD"/>
    <property type="match status" value="1"/>
</dbReference>
<dbReference type="InterPro" id="IPR003593">
    <property type="entry name" value="AAA+_ATPase"/>
</dbReference>
<keyword evidence="3" id="KW-0813">Transport</keyword>
<dbReference type="Proteomes" id="UP001596112">
    <property type="component" value="Unassembled WGS sequence"/>
</dbReference>
<dbReference type="SMART" id="SM00382">
    <property type="entry name" value="AAA"/>
    <property type="match status" value="1"/>
</dbReference>
<dbReference type="PROSITE" id="PS50893">
    <property type="entry name" value="ABC_TRANSPORTER_2"/>
    <property type="match status" value="1"/>
</dbReference>
<evidence type="ECO:0000256" key="5">
    <source>
        <dbReference type="ARBA" id="ARBA00022741"/>
    </source>
</evidence>
<comment type="subcellular location">
    <subcellularLocation>
        <location evidence="1">Cell membrane</location>
        <topology evidence="1">Peripheral membrane protein</topology>
    </subcellularLocation>
</comment>
<dbReference type="CDD" id="cd03257">
    <property type="entry name" value="ABC_NikE_OppD_transporters"/>
    <property type="match status" value="1"/>
</dbReference>
<dbReference type="NCBIfam" id="TIGR01727">
    <property type="entry name" value="oligo_HPY"/>
    <property type="match status" value="1"/>
</dbReference>
<reference evidence="10" key="1">
    <citation type="journal article" date="2019" name="Int. J. Syst. Evol. Microbiol.">
        <title>The Global Catalogue of Microorganisms (GCM) 10K type strain sequencing project: providing services to taxonomists for standard genome sequencing and annotation.</title>
        <authorList>
            <consortium name="The Broad Institute Genomics Platform"/>
            <consortium name="The Broad Institute Genome Sequencing Center for Infectious Disease"/>
            <person name="Wu L."/>
            <person name="Ma J."/>
        </authorList>
    </citation>
    <scope>NUCLEOTIDE SEQUENCE [LARGE SCALE GENOMIC DNA]</scope>
    <source>
        <strain evidence="10">JCM 9918</strain>
    </source>
</reference>
<evidence type="ECO:0000256" key="7">
    <source>
        <dbReference type="ARBA" id="ARBA00023136"/>
    </source>
</evidence>
<dbReference type="Pfam" id="PF08352">
    <property type="entry name" value="oligo_HPY"/>
    <property type="match status" value="1"/>
</dbReference>
<evidence type="ECO:0000256" key="2">
    <source>
        <dbReference type="ARBA" id="ARBA00005417"/>
    </source>
</evidence>
<dbReference type="InterPro" id="IPR013563">
    <property type="entry name" value="Oligopep_ABC_C"/>
</dbReference>
<keyword evidence="6 9" id="KW-0067">ATP-binding</keyword>
<evidence type="ECO:0000313" key="10">
    <source>
        <dbReference type="Proteomes" id="UP001596112"/>
    </source>
</evidence>
<keyword evidence="7" id="KW-0472">Membrane</keyword>
<dbReference type="PROSITE" id="PS00211">
    <property type="entry name" value="ABC_TRANSPORTER_1"/>
    <property type="match status" value="1"/>
</dbReference>
<dbReference type="InterPro" id="IPR003439">
    <property type="entry name" value="ABC_transporter-like_ATP-bd"/>
</dbReference>
<name>A0ABW1BCT6_9ACTN</name>
<evidence type="ECO:0000313" key="9">
    <source>
        <dbReference type="EMBL" id="MFC5810827.1"/>
    </source>
</evidence>
<comment type="caution">
    <text evidence="9">The sequence shown here is derived from an EMBL/GenBank/DDBJ whole genome shotgun (WGS) entry which is preliminary data.</text>
</comment>
<dbReference type="EMBL" id="JBHSNZ010000019">
    <property type="protein sequence ID" value="MFC5810827.1"/>
    <property type="molecule type" value="Genomic_DNA"/>
</dbReference>
<keyword evidence="5" id="KW-0547">Nucleotide-binding</keyword>
<gene>
    <name evidence="9" type="ORF">ACFQGO_25580</name>
</gene>
<keyword evidence="4" id="KW-1003">Cell membrane</keyword>